<evidence type="ECO:0000313" key="2">
    <source>
        <dbReference type="Proteomes" id="UP000327294"/>
    </source>
</evidence>
<evidence type="ECO:0008006" key="3">
    <source>
        <dbReference type="Google" id="ProtNLM"/>
    </source>
</evidence>
<name>A0A5P8KFP2_9ACTN</name>
<dbReference type="Proteomes" id="UP000327294">
    <property type="component" value="Chromosome"/>
</dbReference>
<proteinExistence type="predicted"/>
<dbReference type="KEGG" id="sphv:F9278_41450"/>
<sequence length="178" mass="18082">MTARMQENVVVLRFADRDAAYHALAGLSLLDSAAVKVRGAVLMERMEDGTIRVPVAMETGVRGDAVNGGLTGALLGVLGGPLGMSLGWGIGAIIASGHDCTRSGATAILAEVGEVDTDALDLLAMGHDAILERSPAGVVRTELKTMKEAADRIRKGTAGSDLGSACAVVGQSAEGSLP</sequence>
<organism evidence="1 2">
    <name type="scientific">Streptomyces phaeolivaceus</name>
    <dbReference type="NCBI Taxonomy" id="2653200"/>
    <lineage>
        <taxon>Bacteria</taxon>
        <taxon>Bacillati</taxon>
        <taxon>Actinomycetota</taxon>
        <taxon>Actinomycetes</taxon>
        <taxon>Kitasatosporales</taxon>
        <taxon>Streptomycetaceae</taxon>
        <taxon>Streptomyces</taxon>
    </lineage>
</organism>
<reference evidence="1 2" key="1">
    <citation type="submission" date="2019-10" db="EMBL/GenBank/DDBJ databases">
        <title>Streptomyces sp. strain GY16 isolated from leaves of Broussonetia papyrifera.</title>
        <authorList>
            <person name="Mo P."/>
        </authorList>
    </citation>
    <scope>NUCLEOTIDE SEQUENCE [LARGE SCALE GENOMIC DNA]</scope>
    <source>
        <strain evidence="1 2">GY16</strain>
    </source>
</reference>
<evidence type="ECO:0000313" key="1">
    <source>
        <dbReference type="EMBL" id="QFR01579.1"/>
    </source>
</evidence>
<gene>
    <name evidence="1" type="ORF">F9278_41450</name>
</gene>
<accession>A0A5P8KFP2</accession>
<dbReference type="RefSeq" id="WP_152172906.1">
    <property type="nucleotide sequence ID" value="NZ_CP045096.1"/>
</dbReference>
<dbReference type="AlphaFoldDB" id="A0A5P8KFP2"/>
<keyword evidence="2" id="KW-1185">Reference proteome</keyword>
<dbReference type="EMBL" id="CP045096">
    <property type="protein sequence ID" value="QFR01579.1"/>
    <property type="molecule type" value="Genomic_DNA"/>
</dbReference>
<protein>
    <recommendedName>
        <fullName evidence="3">DUF1269 domain-containing protein</fullName>
    </recommendedName>
</protein>